<evidence type="ECO:0000313" key="1">
    <source>
        <dbReference type="EMBL" id="CUP95474.1"/>
    </source>
</evidence>
<dbReference type="Proteomes" id="UP000095746">
    <property type="component" value="Unassembled WGS sequence"/>
</dbReference>
<reference evidence="1 2" key="1">
    <citation type="submission" date="2015-09" db="EMBL/GenBank/DDBJ databases">
        <authorList>
            <consortium name="Pathogen Informatics"/>
        </authorList>
    </citation>
    <scope>NUCLEOTIDE SEQUENCE [LARGE SCALE GENOMIC DNA]</scope>
    <source>
        <strain evidence="1 2">2789STDY5608854</strain>
    </source>
</reference>
<organism evidence="1 2">
    <name type="scientific">Flavonifractor plautii</name>
    <name type="common">Fusobacterium plautii</name>
    <dbReference type="NCBI Taxonomy" id="292800"/>
    <lineage>
        <taxon>Bacteria</taxon>
        <taxon>Bacillati</taxon>
        <taxon>Bacillota</taxon>
        <taxon>Clostridia</taxon>
        <taxon>Eubacteriales</taxon>
        <taxon>Oscillospiraceae</taxon>
        <taxon>Flavonifractor</taxon>
    </lineage>
</organism>
<dbReference type="RefSeq" id="WP_202215683.1">
    <property type="nucleotide sequence ID" value="NZ_JADMSX010000118.1"/>
</dbReference>
<evidence type="ECO:0000313" key="2">
    <source>
        <dbReference type="Proteomes" id="UP000095746"/>
    </source>
</evidence>
<name>A0A174SCI3_FLAPL</name>
<proteinExistence type="predicted"/>
<dbReference type="EMBL" id="CYZT01000586">
    <property type="protein sequence ID" value="CUP95474.1"/>
    <property type="molecule type" value="Genomic_DNA"/>
</dbReference>
<sequence>MPSNLLSADTGFPDLMGNQSTDEKFRMVSDYLYMLLEQLRYSMANLGRENFNDTAFQEIAGLITEPVYIQLKDVEGNLSSLTVTAEQLISRMTDAEGNISVLQQTSTSLTSQVSDLEGNVSTLQQSSKALEVRLTNAEGDLSRITVTVNGITQSVSDLETGLSQTLRIAPNGVTITNAAGDTLTIDGGQIDATNLNLSGHITFNDFSSRLQDDFDHVEQTAQDAYDIADKNRLPNYIKSTYIDSTEIRSPTIKANEFSVYPQAVGGGSFNMYGQYNGSLYHMLEISYFAGSAPSVDFSSPAGALATWDFLSTTVRGSVDFSNANVYGLDVEAVFA</sequence>
<dbReference type="AlphaFoldDB" id="A0A174SCI3"/>
<protein>
    <submittedName>
        <fullName evidence="1">Reovirus sigma C capsid protein</fullName>
    </submittedName>
</protein>
<accession>A0A174SCI3</accession>
<dbReference type="Gene3D" id="1.20.5.340">
    <property type="match status" value="1"/>
</dbReference>
<gene>
    <name evidence="1" type="ORF">ERS852411_03798</name>
</gene>